<dbReference type="GO" id="GO:0016829">
    <property type="term" value="F:lyase activity"/>
    <property type="evidence" value="ECO:0007669"/>
    <property type="project" value="UniProtKB-KW"/>
</dbReference>
<reference evidence="2" key="1">
    <citation type="submission" date="2019-06" db="EMBL/GenBank/DDBJ databases">
        <authorList>
            <person name="Deangelis K."/>
            <person name="Huntemann M."/>
            <person name="Clum A."/>
            <person name="Pillay M."/>
            <person name="Palaniappan K."/>
            <person name="Varghese N."/>
            <person name="Mikhailova N."/>
            <person name="Stamatis D."/>
            <person name="Reddy T."/>
            <person name="Daum C."/>
            <person name="Shapiro N."/>
            <person name="Ivanova N."/>
            <person name="Kyrpides N."/>
            <person name="Woyke T."/>
        </authorList>
    </citation>
    <scope>NUCLEOTIDE SEQUENCE [LARGE SCALE GENOMIC DNA]</scope>
    <source>
        <strain evidence="2">128R</strain>
    </source>
</reference>
<dbReference type="Pfam" id="PF07977">
    <property type="entry name" value="FabA"/>
    <property type="match status" value="1"/>
</dbReference>
<protein>
    <submittedName>
        <fullName evidence="2">3-hydroxyacyl-[acyl-carrier-protein] dehydratase</fullName>
    </submittedName>
</protein>
<dbReference type="AlphaFoldDB" id="A0A542BPQ3"/>
<evidence type="ECO:0000256" key="1">
    <source>
        <dbReference type="ARBA" id="ARBA00023239"/>
    </source>
</evidence>
<evidence type="ECO:0000313" key="2">
    <source>
        <dbReference type="EMBL" id="TVZ71920.1"/>
    </source>
</evidence>
<dbReference type="OrthoDB" id="9083192at2"/>
<proteinExistence type="predicted"/>
<dbReference type="Gene3D" id="3.10.129.10">
    <property type="entry name" value="Hotdog Thioesterase"/>
    <property type="match status" value="1"/>
</dbReference>
<reference evidence="2" key="2">
    <citation type="submission" date="2019-08" db="EMBL/GenBank/DDBJ databases">
        <title>Investigation of anaerobic lignin degradation for improved lignocellulosic biofuels.</title>
        <authorList>
            <person name="Deangelis K.PhD."/>
        </authorList>
    </citation>
    <scope>NUCLEOTIDE SEQUENCE [LARGE SCALE GENOMIC DNA]</scope>
    <source>
        <strain evidence="2">128R</strain>
    </source>
</reference>
<dbReference type="PANTHER" id="PTHR30272:SF1">
    <property type="entry name" value="3-HYDROXYACYL-[ACYL-CARRIER-PROTEIN] DEHYDRATASE"/>
    <property type="match status" value="1"/>
</dbReference>
<sequence>MANYNKSLVSSNLLLKMGAWRAPIFMVDRIVDFSPGEKGSITVIKHVTFNESYIPGHFPDNPVMPGVMIAEIFGQSSEYLSLLNDFCQLHERETQQPLKKFDEVSRALHTSDGAKRVLAERERIIGVLASQDVKYKNMVTPGDTIEVNSRLAFADVNGFHHYEVEARVGRNIVCVGRIVNFRTARSNAESKGMQIN</sequence>
<dbReference type="InterPro" id="IPR029069">
    <property type="entry name" value="HotDog_dom_sf"/>
</dbReference>
<dbReference type="EMBL" id="VISQ01000001">
    <property type="protein sequence ID" value="TVZ71920.1"/>
    <property type="molecule type" value="Genomic_DNA"/>
</dbReference>
<gene>
    <name evidence="2" type="ORF">FHU10_4577</name>
</gene>
<comment type="caution">
    <text evidence="2">The sequence shown here is derived from an EMBL/GenBank/DDBJ whole genome shotgun (WGS) entry which is preliminary data.</text>
</comment>
<organism evidence="2">
    <name type="scientific">Serratia fonticola</name>
    <dbReference type="NCBI Taxonomy" id="47917"/>
    <lineage>
        <taxon>Bacteria</taxon>
        <taxon>Pseudomonadati</taxon>
        <taxon>Pseudomonadota</taxon>
        <taxon>Gammaproteobacteria</taxon>
        <taxon>Enterobacterales</taxon>
        <taxon>Yersiniaceae</taxon>
        <taxon>Serratia</taxon>
    </lineage>
</organism>
<dbReference type="CDD" id="cd01288">
    <property type="entry name" value="FabZ"/>
    <property type="match status" value="1"/>
</dbReference>
<accession>A0A542BPQ3</accession>
<dbReference type="SUPFAM" id="SSF54637">
    <property type="entry name" value="Thioesterase/thiol ester dehydrase-isomerase"/>
    <property type="match status" value="1"/>
</dbReference>
<dbReference type="InterPro" id="IPR013114">
    <property type="entry name" value="FabA_FabZ"/>
</dbReference>
<name>A0A542BPQ3_SERFO</name>
<keyword evidence="1" id="KW-0456">Lyase</keyword>
<dbReference type="PANTHER" id="PTHR30272">
    <property type="entry name" value="3-HYDROXYACYL-[ACYL-CARRIER-PROTEIN] DEHYDRATASE"/>
    <property type="match status" value="1"/>
</dbReference>